<feature type="domain" description="Reverse transcriptase/retrotransposon-derived protein RNase H-like" evidence="21">
    <location>
        <begin position="340"/>
        <end position="384"/>
    </location>
</feature>
<organism evidence="23 24">
    <name type="scientific">Cucumis melo var. makuwa</name>
    <name type="common">Oriental melon</name>
    <dbReference type="NCBI Taxonomy" id="1194695"/>
    <lineage>
        <taxon>Eukaryota</taxon>
        <taxon>Viridiplantae</taxon>
        <taxon>Streptophyta</taxon>
        <taxon>Embryophyta</taxon>
        <taxon>Tracheophyta</taxon>
        <taxon>Spermatophyta</taxon>
        <taxon>Magnoliopsida</taxon>
        <taxon>eudicotyledons</taxon>
        <taxon>Gunneridae</taxon>
        <taxon>Pentapetalae</taxon>
        <taxon>rosids</taxon>
        <taxon>fabids</taxon>
        <taxon>Cucurbitales</taxon>
        <taxon>Cucurbitaceae</taxon>
        <taxon>Benincaseae</taxon>
        <taxon>Cucumis</taxon>
    </lineage>
</organism>
<evidence type="ECO:0000259" key="19">
    <source>
        <dbReference type="Pfam" id="PF00078"/>
    </source>
</evidence>
<keyword evidence="9" id="KW-0418">Kinase</keyword>
<dbReference type="InterPro" id="IPR043502">
    <property type="entry name" value="DNA/RNA_pol_sf"/>
</dbReference>
<evidence type="ECO:0000256" key="7">
    <source>
        <dbReference type="ARBA" id="ARBA00022723"/>
    </source>
</evidence>
<keyword evidence="5" id="KW-0444">Lipid biosynthesis</keyword>
<dbReference type="GO" id="GO:0016126">
    <property type="term" value="P:sterol biosynthetic process"/>
    <property type="evidence" value="ECO:0007669"/>
    <property type="project" value="UniProtKB-KW"/>
</dbReference>
<keyword evidence="4" id="KW-0963">Cytoplasm</keyword>
<dbReference type="STRING" id="1194695.A0A5A7U164"/>
<accession>A0A5A7U164</accession>
<dbReference type="Gene3D" id="3.30.70.890">
    <property type="entry name" value="GHMP kinase, C-terminal domain"/>
    <property type="match status" value="1"/>
</dbReference>
<evidence type="ECO:0000256" key="8">
    <source>
        <dbReference type="ARBA" id="ARBA00022741"/>
    </source>
</evidence>
<evidence type="ECO:0000313" key="23">
    <source>
        <dbReference type="EMBL" id="KAA0047957.1"/>
    </source>
</evidence>
<evidence type="ECO:0000259" key="22">
    <source>
        <dbReference type="Pfam" id="PF24626"/>
    </source>
</evidence>
<dbReference type="CDD" id="cd01647">
    <property type="entry name" value="RT_LTR"/>
    <property type="match status" value="1"/>
</dbReference>
<keyword evidence="15" id="KW-1207">Sterol metabolism</keyword>
<keyword evidence="7" id="KW-0479">Metal-binding</keyword>
<comment type="pathway">
    <text evidence="18">Isoprenoid biosynthesis; isopentenyl diphosphate biosynthesis via mevalonate pathway; isopentenyl diphosphate from (R)-mevalonate: step 1/3.</text>
</comment>
<keyword evidence="12" id="KW-0752">Steroid biosynthesis</keyword>
<feature type="domain" description="Reverse transcriptase" evidence="19">
    <location>
        <begin position="191"/>
        <end position="273"/>
    </location>
</feature>
<evidence type="ECO:0000256" key="16">
    <source>
        <dbReference type="ARBA" id="ARBA00023221"/>
    </source>
</evidence>
<comment type="subcellular location">
    <subcellularLocation>
        <location evidence="1">Cytoplasm</location>
    </subcellularLocation>
</comment>
<dbReference type="GO" id="GO:0005524">
    <property type="term" value="F:ATP binding"/>
    <property type="evidence" value="ECO:0007669"/>
    <property type="project" value="UniProtKB-KW"/>
</dbReference>
<dbReference type="SUPFAM" id="SSF56672">
    <property type="entry name" value="DNA/RNA polymerases"/>
    <property type="match status" value="1"/>
</dbReference>
<protein>
    <recommendedName>
        <fullName evidence="3">mevalonate kinase</fullName>
        <ecNumber evidence="3">2.7.1.36</ecNumber>
    </recommendedName>
</protein>
<gene>
    <name evidence="23" type="ORF">E6C27_scaffold385G00170</name>
</gene>
<keyword evidence="14" id="KW-0443">Lipid metabolism</keyword>
<dbReference type="InterPro" id="IPR041577">
    <property type="entry name" value="RT_RNaseH_2"/>
</dbReference>
<dbReference type="InterPro" id="IPR000477">
    <property type="entry name" value="RT_dom"/>
</dbReference>
<dbReference type="GO" id="GO:0046872">
    <property type="term" value="F:metal ion binding"/>
    <property type="evidence" value="ECO:0007669"/>
    <property type="project" value="UniProtKB-KW"/>
</dbReference>
<evidence type="ECO:0000256" key="9">
    <source>
        <dbReference type="ARBA" id="ARBA00022777"/>
    </source>
</evidence>
<comment type="caution">
    <text evidence="23">The sequence shown here is derived from an EMBL/GenBank/DDBJ whole genome shotgun (WGS) entry which is preliminary data.</text>
</comment>
<dbReference type="Gene3D" id="3.10.10.10">
    <property type="entry name" value="HIV Type 1 Reverse Transcriptase, subunit A, domain 1"/>
    <property type="match status" value="1"/>
</dbReference>
<dbReference type="PANTHER" id="PTHR37984:SF5">
    <property type="entry name" value="PROTEIN NYNRIN-LIKE"/>
    <property type="match status" value="1"/>
</dbReference>
<keyword evidence="16" id="KW-0753">Steroid metabolism</keyword>
<dbReference type="Pfam" id="PF17919">
    <property type="entry name" value="RT_RNaseH_2"/>
    <property type="match status" value="1"/>
</dbReference>
<evidence type="ECO:0000256" key="15">
    <source>
        <dbReference type="ARBA" id="ARBA00023166"/>
    </source>
</evidence>
<keyword evidence="8" id="KW-0547">Nucleotide-binding</keyword>
<keyword evidence="11" id="KW-0460">Magnesium</keyword>
<evidence type="ECO:0000256" key="12">
    <source>
        <dbReference type="ARBA" id="ARBA00022955"/>
    </source>
</evidence>
<dbReference type="GO" id="GO:0005737">
    <property type="term" value="C:cytoplasm"/>
    <property type="evidence" value="ECO:0007669"/>
    <property type="project" value="UniProtKB-SubCell"/>
</dbReference>
<keyword evidence="6" id="KW-0808">Transferase</keyword>
<dbReference type="SUPFAM" id="SSF55060">
    <property type="entry name" value="GHMP Kinase, C-terminal domain"/>
    <property type="match status" value="1"/>
</dbReference>
<feature type="domain" description="GHMP kinase C-terminal" evidence="20">
    <location>
        <begin position="709"/>
        <end position="777"/>
    </location>
</feature>
<dbReference type="Pfam" id="PF24626">
    <property type="entry name" value="SH3_Tf2-1"/>
    <property type="match status" value="1"/>
</dbReference>
<keyword evidence="17" id="KW-0511">Multifunctional enzyme</keyword>
<evidence type="ECO:0000256" key="6">
    <source>
        <dbReference type="ARBA" id="ARBA00022679"/>
    </source>
</evidence>
<evidence type="ECO:0000256" key="14">
    <source>
        <dbReference type="ARBA" id="ARBA00023098"/>
    </source>
</evidence>
<evidence type="ECO:0000313" key="24">
    <source>
        <dbReference type="Proteomes" id="UP000321393"/>
    </source>
</evidence>
<dbReference type="GO" id="GO:0004496">
    <property type="term" value="F:mevalonate kinase activity"/>
    <property type="evidence" value="ECO:0007669"/>
    <property type="project" value="UniProtKB-EC"/>
</dbReference>
<evidence type="ECO:0000256" key="10">
    <source>
        <dbReference type="ARBA" id="ARBA00022840"/>
    </source>
</evidence>
<keyword evidence="10" id="KW-0067">ATP-binding</keyword>
<evidence type="ECO:0000256" key="3">
    <source>
        <dbReference type="ARBA" id="ARBA00012103"/>
    </source>
</evidence>
<name>A0A5A7U164_CUCMM</name>
<dbReference type="OrthoDB" id="1652964at2759"/>
<dbReference type="Pfam" id="PF08544">
    <property type="entry name" value="GHMP_kinases_C"/>
    <property type="match status" value="1"/>
</dbReference>
<comment type="similarity">
    <text evidence="2">Belongs to the GHMP kinase family. Mevalonate kinase subfamily.</text>
</comment>
<evidence type="ECO:0000256" key="1">
    <source>
        <dbReference type="ARBA" id="ARBA00004496"/>
    </source>
</evidence>
<sequence>MRTITLRGVATADNRREGPSKRLSNAEFQARREKGLCFKCDEKYYARHRWVAIKGKGICGKVEVLLGDWKVVDSLLPLELGGVDCEGRNVIIRGDPSLTKKGVSLKSIVKSWVGEDQGFLVECQAIKGNVAMEELYKEESELTVDNAISPLLRKFEDVFEWLETLPPKRGIEHHIHLKQGTNPVDVRPYHYAYQQKEEMERVFDEWNGANVFSKINLKAGYHQIRMNQEDVEKMVFRTHEGHYEFLVMPFGLTNAPSTFRALMNAVFRPYMRRANGLYANLAKCSFAKERVGYLGHIISEKGVEVDPEKIRAIKEWPTPTTCESTAGPLTQLLKNGAFKWNEEANESFEKLKTAMMTLPVLAMPDFNLPFEIETDASGYGIGAITGPALIDLAIIQEVENDPRLKEIKSIVEQHPDDIPNFTIHKGVLQFKGRLAGTKLHRSLAYHPQTDGQTEVVNRGVEIYWHHPFQAVYGRLPLPCFIIGDMKTLNLALDQQLKDKDIALPYRQVSLRRKCNKKLSPKYFGPYKILEEYGPVAYKLELPTTAAIHLVFHVSQLKKNPSTLDWEVLISWKGLPHTKPLGKFVMTSSNSSLTNLEDKVDLVEESSVKPPGRIAVLAVFFDFLFISYWGMIKFRSGNLTLIKSNMALKMLITNTKVGRNTKALVAGVSERAIRHPDAMKSVFNAVNSISNELSILIQSPIHDEVSLTENEEKLAELMEMNQGLLQCMGVSHASIETVLRTSLKYKLISKLTGAGGGGCVLTLLPNWKVVDEVIAELESCGFECFIAGIGGKGVEISFSDLS</sequence>
<dbReference type="Gene3D" id="3.30.230.10">
    <property type="match status" value="1"/>
</dbReference>
<dbReference type="EMBL" id="SSTE01013029">
    <property type="protein sequence ID" value="KAA0047957.1"/>
    <property type="molecule type" value="Genomic_DNA"/>
</dbReference>
<dbReference type="FunFam" id="3.30.70.890:FF:000003">
    <property type="entry name" value="Mevalonate kinase"/>
    <property type="match status" value="1"/>
</dbReference>
<evidence type="ECO:0000256" key="13">
    <source>
        <dbReference type="ARBA" id="ARBA00023011"/>
    </source>
</evidence>
<dbReference type="InterPro" id="IPR014721">
    <property type="entry name" value="Ribsml_uS5_D2-typ_fold_subgr"/>
</dbReference>
<dbReference type="InterPro" id="IPR013750">
    <property type="entry name" value="GHMP_kinase_C_dom"/>
</dbReference>
<dbReference type="Pfam" id="PF00078">
    <property type="entry name" value="RVT_1"/>
    <property type="match status" value="1"/>
</dbReference>
<reference evidence="23 24" key="1">
    <citation type="submission" date="2019-08" db="EMBL/GenBank/DDBJ databases">
        <title>Draft genome sequences of two oriental melons (Cucumis melo L. var makuwa).</title>
        <authorList>
            <person name="Kwon S.-Y."/>
        </authorList>
    </citation>
    <scope>NUCLEOTIDE SEQUENCE [LARGE SCALE GENOMIC DNA]</scope>
    <source>
        <strain evidence="24">cv. SW 3</strain>
        <tissue evidence="23">Leaf</tissue>
    </source>
</reference>
<dbReference type="Gene3D" id="3.30.70.270">
    <property type="match status" value="3"/>
</dbReference>
<dbReference type="InterPro" id="IPR036554">
    <property type="entry name" value="GHMP_kinase_C_sf"/>
</dbReference>
<evidence type="ECO:0000256" key="11">
    <source>
        <dbReference type="ARBA" id="ARBA00022842"/>
    </source>
</evidence>
<proteinExistence type="inferred from homology"/>
<evidence type="ECO:0000256" key="2">
    <source>
        <dbReference type="ARBA" id="ARBA00006495"/>
    </source>
</evidence>
<evidence type="ECO:0000256" key="5">
    <source>
        <dbReference type="ARBA" id="ARBA00022516"/>
    </source>
</evidence>
<dbReference type="InterPro" id="IPR050951">
    <property type="entry name" value="Retrovirus_Pol_polyprotein"/>
</dbReference>
<dbReference type="InterPro" id="IPR043128">
    <property type="entry name" value="Rev_trsase/Diguanyl_cyclase"/>
</dbReference>
<feature type="domain" description="Tf2-1-like SH3-like" evidence="22">
    <location>
        <begin position="507"/>
        <end position="558"/>
    </location>
</feature>
<dbReference type="PANTHER" id="PTHR37984">
    <property type="entry name" value="PROTEIN CBG26694"/>
    <property type="match status" value="1"/>
</dbReference>
<dbReference type="AlphaFoldDB" id="A0A5A7U164"/>
<dbReference type="EC" id="2.7.1.36" evidence="3"/>
<evidence type="ECO:0000259" key="21">
    <source>
        <dbReference type="Pfam" id="PF17919"/>
    </source>
</evidence>
<dbReference type="Proteomes" id="UP000321393">
    <property type="component" value="Unassembled WGS sequence"/>
</dbReference>
<evidence type="ECO:0000256" key="4">
    <source>
        <dbReference type="ARBA" id="ARBA00022490"/>
    </source>
</evidence>
<evidence type="ECO:0000259" key="20">
    <source>
        <dbReference type="Pfam" id="PF08544"/>
    </source>
</evidence>
<evidence type="ECO:0000256" key="18">
    <source>
        <dbReference type="ARBA" id="ARBA00029438"/>
    </source>
</evidence>
<keyword evidence="13" id="KW-0756">Sterol biosynthesis</keyword>
<dbReference type="InterPro" id="IPR056924">
    <property type="entry name" value="SH3_Tf2-1"/>
</dbReference>
<evidence type="ECO:0000256" key="17">
    <source>
        <dbReference type="ARBA" id="ARBA00023268"/>
    </source>
</evidence>